<comment type="caution">
    <text evidence="9">The sequence shown here is derived from an EMBL/GenBank/DDBJ whole genome shotgun (WGS) entry which is preliminary data.</text>
</comment>
<comment type="subcellular location">
    <subcellularLocation>
        <location evidence="1">Cell membrane</location>
        <topology evidence="1">Multi-pass membrane protein</topology>
    </subcellularLocation>
</comment>
<feature type="transmembrane region" description="Helical" evidence="8">
    <location>
        <begin position="199"/>
        <end position="229"/>
    </location>
</feature>
<evidence type="ECO:0000256" key="8">
    <source>
        <dbReference type="SAM" id="Phobius"/>
    </source>
</evidence>
<feature type="transmembrane region" description="Helical" evidence="8">
    <location>
        <begin position="295"/>
        <end position="312"/>
    </location>
</feature>
<feature type="transmembrane region" description="Helical" evidence="8">
    <location>
        <begin position="118"/>
        <end position="139"/>
    </location>
</feature>
<protein>
    <submittedName>
        <fullName evidence="9">Glycosyl transferase family 39</fullName>
    </submittedName>
</protein>
<dbReference type="EMBL" id="LCNT01000002">
    <property type="protein sequence ID" value="KKU61721.1"/>
    <property type="molecule type" value="Genomic_DNA"/>
</dbReference>
<evidence type="ECO:0000256" key="7">
    <source>
        <dbReference type="ARBA" id="ARBA00023136"/>
    </source>
</evidence>
<dbReference type="GO" id="GO:0010041">
    <property type="term" value="P:response to iron(III) ion"/>
    <property type="evidence" value="ECO:0007669"/>
    <property type="project" value="TreeGrafter"/>
</dbReference>
<feature type="transmembrane region" description="Helical" evidence="8">
    <location>
        <begin position="346"/>
        <end position="370"/>
    </location>
</feature>
<feature type="transmembrane region" description="Helical" evidence="8">
    <location>
        <begin position="319"/>
        <end position="340"/>
    </location>
</feature>
<keyword evidence="7 8" id="KW-0472">Membrane</keyword>
<evidence type="ECO:0000313" key="9">
    <source>
        <dbReference type="EMBL" id="KKU61721.1"/>
    </source>
</evidence>
<evidence type="ECO:0000256" key="2">
    <source>
        <dbReference type="ARBA" id="ARBA00022475"/>
    </source>
</evidence>
<name>A0A0G1RX81_9BACT</name>
<feature type="transmembrane region" description="Helical" evidence="8">
    <location>
        <begin position="148"/>
        <end position="163"/>
    </location>
</feature>
<reference evidence="9 10" key="1">
    <citation type="journal article" date="2015" name="Nature">
        <title>rRNA introns, odd ribosomes, and small enigmatic genomes across a large radiation of phyla.</title>
        <authorList>
            <person name="Brown C.T."/>
            <person name="Hug L.A."/>
            <person name="Thomas B.C."/>
            <person name="Sharon I."/>
            <person name="Castelle C.J."/>
            <person name="Singh A."/>
            <person name="Wilkins M.J."/>
            <person name="Williams K.H."/>
            <person name="Banfield J.F."/>
        </authorList>
    </citation>
    <scope>NUCLEOTIDE SEQUENCE [LARGE SCALE GENOMIC DNA]</scope>
</reference>
<dbReference type="PANTHER" id="PTHR33908">
    <property type="entry name" value="MANNOSYLTRANSFERASE YKCB-RELATED"/>
    <property type="match status" value="1"/>
</dbReference>
<evidence type="ECO:0000256" key="1">
    <source>
        <dbReference type="ARBA" id="ARBA00004651"/>
    </source>
</evidence>
<dbReference type="PANTHER" id="PTHR33908:SF3">
    <property type="entry name" value="UNDECAPRENYL PHOSPHATE-ALPHA-4-AMINO-4-DEOXY-L-ARABINOSE ARABINOSYL TRANSFERASE"/>
    <property type="match status" value="1"/>
</dbReference>
<keyword evidence="5 8" id="KW-0812">Transmembrane</keyword>
<dbReference type="GO" id="GO:0009103">
    <property type="term" value="P:lipopolysaccharide biosynthetic process"/>
    <property type="evidence" value="ECO:0007669"/>
    <property type="project" value="UniProtKB-ARBA"/>
</dbReference>
<gene>
    <name evidence="9" type="ORF">UX85_C0002G0101</name>
</gene>
<evidence type="ECO:0000256" key="6">
    <source>
        <dbReference type="ARBA" id="ARBA00022989"/>
    </source>
</evidence>
<dbReference type="GO" id="GO:0005886">
    <property type="term" value="C:plasma membrane"/>
    <property type="evidence" value="ECO:0007669"/>
    <property type="project" value="UniProtKB-SubCell"/>
</dbReference>
<keyword evidence="3" id="KW-0328">Glycosyltransferase</keyword>
<evidence type="ECO:0000256" key="4">
    <source>
        <dbReference type="ARBA" id="ARBA00022679"/>
    </source>
</evidence>
<keyword evidence="2" id="KW-1003">Cell membrane</keyword>
<feature type="transmembrane region" description="Helical" evidence="8">
    <location>
        <begin position="269"/>
        <end position="289"/>
    </location>
</feature>
<dbReference type="GO" id="GO:0016763">
    <property type="term" value="F:pentosyltransferase activity"/>
    <property type="evidence" value="ECO:0007669"/>
    <property type="project" value="TreeGrafter"/>
</dbReference>
<organism evidence="9 10">
    <name type="scientific">Candidatus Beckwithbacteria bacterium GW2011_GWB1_47_15</name>
    <dbReference type="NCBI Taxonomy" id="1618371"/>
    <lineage>
        <taxon>Bacteria</taxon>
        <taxon>Candidatus Beckwithiibacteriota</taxon>
    </lineage>
</organism>
<keyword evidence="6 8" id="KW-1133">Transmembrane helix</keyword>
<feature type="transmembrane region" description="Helical" evidence="8">
    <location>
        <begin position="235"/>
        <end position="257"/>
    </location>
</feature>
<sequence>MARSTKLILIAITLLALFLRLFRVGQPDFKEEEFTSLKAAAYLTYCWQDSANCRHTPKTLKSRFLALVLNNETIPNLVSEIYLWDFVKDAPSDTHYARAWPYLTALAGVYYTFGISEFTSRLIAVLSGTLLVGFSYFFARFFTGSKKLALLLSFLVAVSFPLIDLSRYARFYSLFGLVFLGAVYFIFKLIKKPKNPKLWLAAGLLLLFSYWLQLLTLLLPAALLIYSFFYGRKLFWWLLAALLLLAGFSLYSGINFFHPYFISLHQPYWQYLSFMPEFVLVVLALPKLVTRPKTAYLSLIVFTSLVFLIFFSKLPPASAYLAHLLPLILLLALISAKLLFERSRPLIVLTWSALIFFSLWRLAGGVRYLYFGRDDRSQLRSAYQLILDRFEAGDQIAGVQVRDYYLKDLPGQTQILDLTATDAATLAPGTFITWEKEKAVRLEPETIGYIKTRAQKLAGDSLDDYGVEIYFLPK</sequence>
<keyword evidence="4 9" id="KW-0808">Transferase</keyword>
<evidence type="ECO:0000313" key="10">
    <source>
        <dbReference type="Proteomes" id="UP000033860"/>
    </source>
</evidence>
<feature type="transmembrane region" description="Helical" evidence="8">
    <location>
        <begin position="169"/>
        <end position="187"/>
    </location>
</feature>
<dbReference type="Proteomes" id="UP000033860">
    <property type="component" value="Unassembled WGS sequence"/>
</dbReference>
<dbReference type="InterPro" id="IPR050297">
    <property type="entry name" value="LipidA_mod_glycosyltrf_83"/>
</dbReference>
<evidence type="ECO:0000256" key="3">
    <source>
        <dbReference type="ARBA" id="ARBA00022676"/>
    </source>
</evidence>
<dbReference type="AlphaFoldDB" id="A0A0G1RX81"/>
<accession>A0A0G1RX81</accession>
<evidence type="ECO:0000256" key="5">
    <source>
        <dbReference type="ARBA" id="ARBA00022692"/>
    </source>
</evidence>
<proteinExistence type="predicted"/>